<evidence type="ECO:0000256" key="4">
    <source>
        <dbReference type="ARBA" id="ARBA00023002"/>
    </source>
</evidence>
<organism evidence="7 8">
    <name type="scientific">Actinomadura harenae</name>
    <dbReference type="NCBI Taxonomy" id="2483351"/>
    <lineage>
        <taxon>Bacteria</taxon>
        <taxon>Bacillati</taxon>
        <taxon>Actinomycetota</taxon>
        <taxon>Actinomycetes</taxon>
        <taxon>Streptosporangiales</taxon>
        <taxon>Thermomonosporaceae</taxon>
        <taxon>Actinomadura</taxon>
    </lineage>
</organism>
<dbReference type="RefSeq" id="WP_122197073.1">
    <property type="nucleotide sequence ID" value="NZ_JBHSKC010000005.1"/>
</dbReference>
<dbReference type="InterPro" id="IPR036396">
    <property type="entry name" value="Cyt_P450_sf"/>
</dbReference>
<gene>
    <name evidence="7" type="ORF">EBO15_26050</name>
</gene>
<keyword evidence="6" id="KW-0503">Monooxygenase</keyword>
<dbReference type="PRINTS" id="PR00359">
    <property type="entry name" value="BP450"/>
</dbReference>
<dbReference type="Pfam" id="PF00067">
    <property type="entry name" value="p450"/>
    <property type="match status" value="2"/>
</dbReference>
<keyword evidence="3" id="KW-0479">Metal-binding</keyword>
<dbReference type="Proteomes" id="UP000282674">
    <property type="component" value="Unassembled WGS sequence"/>
</dbReference>
<dbReference type="OrthoDB" id="3203662at2"/>
<dbReference type="InterPro" id="IPR002397">
    <property type="entry name" value="Cyt_P450_B"/>
</dbReference>
<dbReference type="GO" id="GO:0008395">
    <property type="term" value="F:steroid hydroxylase activity"/>
    <property type="evidence" value="ECO:0007669"/>
    <property type="project" value="TreeGrafter"/>
</dbReference>
<keyword evidence="8" id="KW-1185">Reference proteome</keyword>
<protein>
    <submittedName>
        <fullName evidence="7">Cytochrome P450</fullName>
    </submittedName>
</protein>
<proteinExistence type="inferred from homology"/>
<dbReference type="AlphaFoldDB" id="A0A3M2LT05"/>
<dbReference type="InterPro" id="IPR001128">
    <property type="entry name" value="Cyt_P450"/>
</dbReference>
<keyword evidence="5" id="KW-0408">Iron</keyword>
<accession>A0A3M2LT05</accession>
<keyword evidence="2" id="KW-0349">Heme</keyword>
<evidence type="ECO:0000256" key="2">
    <source>
        <dbReference type="ARBA" id="ARBA00022617"/>
    </source>
</evidence>
<evidence type="ECO:0000313" key="7">
    <source>
        <dbReference type="EMBL" id="RMI40614.1"/>
    </source>
</evidence>
<comment type="caution">
    <text evidence="7">The sequence shown here is derived from an EMBL/GenBank/DDBJ whole genome shotgun (WGS) entry which is preliminary data.</text>
</comment>
<dbReference type="SUPFAM" id="SSF48264">
    <property type="entry name" value="Cytochrome P450"/>
    <property type="match status" value="1"/>
</dbReference>
<evidence type="ECO:0000256" key="5">
    <source>
        <dbReference type="ARBA" id="ARBA00023004"/>
    </source>
</evidence>
<dbReference type="GO" id="GO:0020037">
    <property type="term" value="F:heme binding"/>
    <property type="evidence" value="ECO:0007669"/>
    <property type="project" value="InterPro"/>
</dbReference>
<evidence type="ECO:0000313" key="8">
    <source>
        <dbReference type="Proteomes" id="UP000282674"/>
    </source>
</evidence>
<dbReference type="GO" id="GO:0036199">
    <property type="term" value="F:cholest-4-en-3-one 26-monooxygenase activity"/>
    <property type="evidence" value="ECO:0007669"/>
    <property type="project" value="TreeGrafter"/>
</dbReference>
<dbReference type="GO" id="GO:0005506">
    <property type="term" value="F:iron ion binding"/>
    <property type="evidence" value="ECO:0007669"/>
    <property type="project" value="InterPro"/>
</dbReference>
<dbReference type="PANTHER" id="PTHR46696">
    <property type="entry name" value="P450, PUTATIVE (EUROFUNG)-RELATED"/>
    <property type="match status" value="1"/>
</dbReference>
<keyword evidence="4" id="KW-0560">Oxidoreductase</keyword>
<reference evidence="7 8" key="1">
    <citation type="submission" date="2018-10" db="EMBL/GenBank/DDBJ databases">
        <title>Isolation from soil.</title>
        <authorList>
            <person name="Hu J."/>
        </authorList>
    </citation>
    <scope>NUCLEOTIDE SEQUENCE [LARGE SCALE GENOMIC DNA]</scope>
    <source>
        <strain evidence="7 8">NEAU-Ht49</strain>
    </source>
</reference>
<evidence type="ECO:0000256" key="6">
    <source>
        <dbReference type="ARBA" id="ARBA00023033"/>
    </source>
</evidence>
<evidence type="ECO:0000256" key="3">
    <source>
        <dbReference type="ARBA" id="ARBA00022723"/>
    </source>
</evidence>
<dbReference type="GO" id="GO:0006707">
    <property type="term" value="P:cholesterol catabolic process"/>
    <property type="evidence" value="ECO:0007669"/>
    <property type="project" value="TreeGrafter"/>
</dbReference>
<dbReference type="PANTHER" id="PTHR46696:SF4">
    <property type="entry name" value="BIOTIN BIOSYNTHESIS CYTOCHROME P450"/>
    <property type="match status" value="1"/>
</dbReference>
<comment type="similarity">
    <text evidence="1">Belongs to the cytochrome P450 family.</text>
</comment>
<dbReference type="FunFam" id="1.10.630.10:FF:000018">
    <property type="entry name" value="Cytochrome P450 monooxygenase"/>
    <property type="match status" value="1"/>
</dbReference>
<dbReference type="CDD" id="cd11033">
    <property type="entry name" value="CYP142-like"/>
    <property type="match status" value="1"/>
</dbReference>
<name>A0A3M2LT05_9ACTN</name>
<dbReference type="Gene3D" id="1.10.630.10">
    <property type="entry name" value="Cytochrome P450"/>
    <property type="match status" value="1"/>
</dbReference>
<dbReference type="EMBL" id="RFFG01000052">
    <property type="protein sequence ID" value="RMI40614.1"/>
    <property type="molecule type" value="Genomic_DNA"/>
</dbReference>
<sequence length="428" mass="47746">MVGPDAIGSGETEPADVDLADPAFWARPLKERAEVFAALRRLDRPAHYPEHPIPQLEAFGFQRGDGHYALVRHADVAEASRRPDVFCSSRGTISATLDPPPEFMEYFSSMITMDDPRHARLRRIVSRAFTARVIARITDTIDAVAVQVIEDFRPKGGGDFVTDVAGRLPLKIICDLMGVPAERHDRVFELSNMIIGSFDPEYVPDLAEVGPSVIAAGEELRQIVYDLAAERAGRPEDDLTSLLVQGNVEGESLTDQEIGSFFILLIIAGNETTRNAIAHGLDLLTRHPAQRDLWTSDFERHAPTAVEEIVRYATPVTFMRRTVTRDHELGGQRFKDGDKVFMYYCSANRDEAVFTDPDTFDITRDPNPHLGFGAPGPHFCLGAHLARQEITVMFRELFRRLPGLRATAPPERLASNFINGIKHLECEF</sequence>
<evidence type="ECO:0000256" key="1">
    <source>
        <dbReference type="ARBA" id="ARBA00010617"/>
    </source>
</evidence>